<evidence type="ECO:0000313" key="6">
    <source>
        <dbReference type="EMBL" id="RZS95247.1"/>
    </source>
</evidence>
<name>A0A4Q7P658_9BACT</name>
<organism evidence="6 7">
    <name type="scientific">Cecembia calidifontis</name>
    <dbReference type="NCBI Taxonomy" id="1187080"/>
    <lineage>
        <taxon>Bacteria</taxon>
        <taxon>Pseudomonadati</taxon>
        <taxon>Bacteroidota</taxon>
        <taxon>Cytophagia</taxon>
        <taxon>Cytophagales</taxon>
        <taxon>Cyclobacteriaceae</taxon>
        <taxon>Cecembia</taxon>
    </lineage>
</organism>
<dbReference type="SUPFAM" id="SSF48452">
    <property type="entry name" value="TPR-like"/>
    <property type="match status" value="1"/>
</dbReference>
<accession>A0A4Q7P658</accession>
<protein>
    <submittedName>
        <fullName evidence="6">Outer membrane protein OmpA-like peptidoglycan-associated protein</fullName>
    </submittedName>
</protein>
<dbReference type="Pfam" id="PF07676">
    <property type="entry name" value="PD40"/>
    <property type="match status" value="2"/>
</dbReference>
<keyword evidence="7" id="KW-1185">Reference proteome</keyword>
<dbReference type="SUPFAM" id="SSF103088">
    <property type="entry name" value="OmpA-like"/>
    <property type="match status" value="2"/>
</dbReference>
<dbReference type="PANTHER" id="PTHR30329">
    <property type="entry name" value="STATOR ELEMENT OF FLAGELLAR MOTOR COMPLEX"/>
    <property type="match status" value="1"/>
</dbReference>
<dbReference type="InterPro" id="IPR011990">
    <property type="entry name" value="TPR-like_helical_dom_sf"/>
</dbReference>
<dbReference type="PANTHER" id="PTHR30329:SF21">
    <property type="entry name" value="LIPOPROTEIN YIAD-RELATED"/>
    <property type="match status" value="1"/>
</dbReference>
<feature type="domain" description="OmpA-like" evidence="5">
    <location>
        <begin position="534"/>
        <end position="654"/>
    </location>
</feature>
<evidence type="ECO:0000256" key="1">
    <source>
        <dbReference type="ARBA" id="ARBA00004442"/>
    </source>
</evidence>
<dbReference type="PROSITE" id="PS51123">
    <property type="entry name" value="OMPA_2"/>
    <property type="match status" value="2"/>
</dbReference>
<comment type="caution">
    <text evidence="6">The sequence shown here is derived from an EMBL/GenBank/DDBJ whole genome shotgun (WGS) entry which is preliminary data.</text>
</comment>
<evidence type="ECO:0000256" key="3">
    <source>
        <dbReference type="ARBA" id="ARBA00023237"/>
    </source>
</evidence>
<feature type="domain" description="OmpA-like" evidence="5">
    <location>
        <begin position="682"/>
        <end position="803"/>
    </location>
</feature>
<dbReference type="PRINTS" id="PR01021">
    <property type="entry name" value="OMPADOMAIN"/>
</dbReference>
<comment type="subcellular location">
    <subcellularLocation>
        <location evidence="1">Cell outer membrane</location>
    </subcellularLocation>
</comment>
<sequence>MIKFRFLKSLIFHSIRKALTLIAFSIFFMLFFQLNSQAQIALLRYADTQFDLENYYKASNAYKKAYDKKAKYETAVKIANTLEKFGSYDEAYEWRTRILDHPESTKQDYRDYLVAAVKIHNWEEIDELLEKGGYASADFPELNLDEVRKLSKKSSNLKLLSVEEINSDASELGISFGKNGNILFTSDRGAVGNEQSIPTLRLDAKNNIFSKEKSNYNEREFYKIYSKNPKGEITVVNSDLQNVFHISDPHYYPEKDLVFCTAFVAKTKVRGRKDIVNHAGIYFGKIDDSGNITNSKAFTYNEHLSYGVMNPFVDKSSKRLYFASDMPGGYGGFDLYYSEFDDNFNFSKPVNLGPIINTPHSESHPFIHDNQLYFSSRGHVGFGGMDIFVAEFSNGNVNNLRNMGIPYNSNRDDFFLVVAEDGKRYFTSDRKDGLGLDDIYVVRELNKVLKVMVEDCNGESIKEYDSHIVDNSGNSLETELSKKGILHASLDPESDYRLQISKNGYFGLEPKSFSTVGFEGDTLVMTFKLAQIPYNTKIFSDNIYYDFDKSYIKESEKQTLKKIAALMKDNPHTVLYVNSHTDSRGSNAYNEKLSERRAGSVKDYLTGHGLSADRISTEWFGEEKLVNDCGDGVPCPEANHQMNRRSELILSAYPEQQKQYELPKGISDPCDLVLSSTASDINAADKSKDLPTIYFDFDKSTIRQVHQKELDKVVDQMKSDLNLKITVEGHTDQRGNEIYNEHLSQRRATAVVDYLKSKGISADRIEYAYFGKTRPINDCNSQACSNAQHQENRRTTLSWSNKGP</sequence>
<dbReference type="InterPro" id="IPR036737">
    <property type="entry name" value="OmpA-like_sf"/>
</dbReference>
<evidence type="ECO:0000259" key="5">
    <source>
        <dbReference type="PROSITE" id="PS51123"/>
    </source>
</evidence>
<dbReference type="RefSeq" id="WP_207226831.1">
    <property type="nucleotide sequence ID" value="NZ_SGXG01000001.1"/>
</dbReference>
<reference evidence="6 7" key="1">
    <citation type="submission" date="2019-02" db="EMBL/GenBank/DDBJ databases">
        <title>Genomic Encyclopedia of Archaeal and Bacterial Type Strains, Phase II (KMG-II): from individual species to whole genera.</title>
        <authorList>
            <person name="Goeker M."/>
        </authorList>
    </citation>
    <scope>NUCLEOTIDE SEQUENCE [LARGE SCALE GENOMIC DNA]</scope>
    <source>
        <strain evidence="6 7">DSM 21411</strain>
    </source>
</reference>
<proteinExistence type="predicted"/>
<dbReference type="AlphaFoldDB" id="A0A4Q7P658"/>
<dbReference type="InterPro" id="IPR006665">
    <property type="entry name" value="OmpA-like"/>
</dbReference>
<evidence type="ECO:0000313" key="7">
    <source>
        <dbReference type="Proteomes" id="UP000292209"/>
    </source>
</evidence>
<dbReference type="SUPFAM" id="SSF82171">
    <property type="entry name" value="DPP6 N-terminal domain-like"/>
    <property type="match status" value="1"/>
</dbReference>
<dbReference type="InterPro" id="IPR050330">
    <property type="entry name" value="Bact_OuterMem_StrucFunc"/>
</dbReference>
<keyword evidence="2 4" id="KW-0472">Membrane</keyword>
<dbReference type="GO" id="GO:0009279">
    <property type="term" value="C:cell outer membrane"/>
    <property type="evidence" value="ECO:0007669"/>
    <property type="project" value="UniProtKB-SubCell"/>
</dbReference>
<dbReference type="EMBL" id="SGXG01000001">
    <property type="protein sequence ID" value="RZS95247.1"/>
    <property type="molecule type" value="Genomic_DNA"/>
</dbReference>
<dbReference type="Gene3D" id="3.30.1330.60">
    <property type="entry name" value="OmpA-like domain"/>
    <property type="match status" value="2"/>
</dbReference>
<gene>
    <name evidence="6" type="ORF">BC751_0766</name>
</gene>
<dbReference type="InterPro" id="IPR011659">
    <property type="entry name" value="WD40"/>
</dbReference>
<evidence type="ECO:0000256" key="2">
    <source>
        <dbReference type="ARBA" id="ARBA00023136"/>
    </source>
</evidence>
<dbReference type="CDD" id="cd07185">
    <property type="entry name" value="OmpA_C-like"/>
    <property type="match status" value="2"/>
</dbReference>
<dbReference type="InterPro" id="IPR006664">
    <property type="entry name" value="OMP_bac"/>
</dbReference>
<evidence type="ECO:0000256" key="4">
    <source>
        <dbReference type="PROSITE-ProRule" id="PRU00473"/>
    </source>
</evidence>
<dbReference type="Pfam" id="PF00691">
    <property type="entry name" value="OmpA"/>
    <property type="match status" value="2"/>
</dbReference>
<keyword evidence="3" id="KW-0998">Cell outer membrane</keyword>
<dbReference type="Proteomes" id="UP000292209">
    <property type="component" value="Unassembled WGS sequence"/>
</dbReference>